<evidence type="ECO:0000313" key="2">
    <source>
        <dbReference type="Proteomes" id="UP000423156"/>
    </source>
</evidence>
<accession>A0AA90UMM9</accession>
<dbReference type="RefSeq" id="WP_153093707.1">
    <property type="nucleotide sequence ID" value="NZ_VZBX01000138.1"/>
</dbReference>
<proteinExistence type="predicted"/>
<dbReference type="Proteomes" id="UP000423156">
    <property type="component" value="Unassembled WGS sequence"/>
</dbReference>
<dbReference type="AlphaFoldDB" id="A0AA90UMM9"/>
<gene>
    <name evidence="1" type="ORF">F7D71_14555</name>
</gene>
<reference evidence="2" key="1">
    <citation type="submission" date="2019-09" db="EMBL/GenBank/DDBJ databases">
        <title>Distinct polysaccharide growth profiles of human intestinal Prevotella copri isolates.</title>
        <authorList>
            <person name="Fehlner-Peach H."/>
            <person name="Magnabosco C."/>
            <person name="Raghavan V."/>
            <person name="Scher J.U."/>
            <person name="Tett A."/>
            <person name="Cox L.M."/>
            <person name="Gottsegen C."/>
            <person name="Watters A."/>
            <person name="Wiltshire- Gordon J.D."/>
            <person name="Segata N."/>
            <person name="Bonneau R."/>
            <person name="Littman D.R."/>
        </authorList>
    </citation>
    <scope>NUCLEOTIDE SEQUENCE [LARGE SCALE GENOMIC DNA]</scope>
    <source>
        <strain evidence="2">BU41712</strain>
    </source>
</reference>
<protein>
    <submittedName>
        <fullName evidence="1">DUF4248 domain-containing protein</fullName>
    </submittedName>
</protein>
<sequence>MEQNKDNFKIREYGRMELAAKYCNCIMPESVWKKFRRWMHLYPGLMEQLAAIGYTERSRSFTPAQVRLIVDALGEP</sequence>
<evidence type="ECO:0000313" key="1">
    <source>
        <dbReference type="EMBL" id="MQN79053.1"/>
    </source>
</evidence>
<dbReference type="EMBL" id="VZBZ01000164">
    <property type="protein sequence ID" value="MQN79053.1"/>
    <property type="molecule type" value="Genomic_DNA"/>
</dbReference>
<organism evidence="1 2">
    <name type="scientific">Segatella copri</name>
    <dbReference type="NCBI Taxonomy" id="165179"/>
    <lineage>
        <taxon>Bacteria</taxon>
        <taxon>Pseudomonadati</taxon>
        <taxon>Bacteroidota</taxon>
        <taxon>Bacteroidia</taxon>
        <taxon>Bacteroidales</taxon>
        <taxon>Prevotellaceae</taxon>
        <taxon>Segatella</taxon>
    </lineage>
</organism>
<name>A0AA90UMM9_9BACT</name>
<dbReference type="Pfam" id="PF14053">
    <property type="entry name" value="DUF4248"/>
    <property type="match status" value="1"/>
</dbReference>
<dbReference type="InterPro" id="IPR025342">
    <property type="entry name" value="DUF4248"/>
</dbReference>
<comment type="caution">
    <text evidence="1">The sequence shown here is derived from an EMBL/GenBank/DDBJ whole genome shotgun (WGS) entry which is preliminary data.</text>
</comment>